<evidence type="ECO:0000256" key="6">
    <source>
        <dbReference type="ARBA" id="ARBA00022842"/>
    </source>
</evidence>
<keyword evidence="5" id="KW-0210">Decarboxylase</keyword>
<comment type="cofactor">
    <cofactor evidence="9">
        <name>Mg(2+)</name>
        <dbReference type="ChEBI" id="CHEBI:18420"/>
    </cofactor>
    <text evidence="9">Binds 1 Mg(2+) per subunit.</text>
</comment>
<dbReference type="InterPro" id="IPR029061">
    <property type="entry name" value="THDP-binding"/>
</dbReference>
<accession>A0A6B8KBB1</accession>
<dbReference type="PANTHER" id="PTHR43452">
    <property type="entry name" value="PYRUVATE DECARBOXYLASE"/>
    <property type="match status" value="1"/>
</dbReference>
<keyword evidence="15" id="KW-1185">Reference proteome</keyword>
<dbReference type="SUPFAM" id="SSF52518">
    <property type="entry name" value="Thiamin diphosphate-binding fold (THDP-binding)"/>
    <property type="match status" value="2"/>
</dbReference>
<feature type="domain" description="Thiamine pyrophosphate enzyme central" evidence="11">
    <location>
        <begin position="194"/>
        <end position="303"/>
    </location>
</feature>
<dbReference type="PROSITE" id="PS00187">
    <property type="entry name" value="TPP_ENZYMES"/>
    <property type="match status" value="1"/>
</dbReference>
<keyword evidence="6 9" id="KW-0460">Magnesium</keyword>
<dbReference type="OrthoDB" id="4494979at2"/>
<dbReference type="GO" id="GO:0000287">
    <property type="term" value="F:magnesium ion binding"/>
    <property type="evidence" value="ECO:0007669"/>
    <property type="project" value="InterPro"/>
</dbReference>
<dbReference type="CDD" id="cd07038">
    <property type="entry name" value="TPP_PYR_PDC_IPDC_like"/>
    <property type="match status" value="1"/>
</dbReference>
<dbReference type="Proteomes" id="UP000309061">
    <property type="component" value="Chromosome"/>
</dbReference>
<protein>
    <submittedName>
        <fullName evidence="14">Alpha-keto acid decarboxylase family protein</fullName>
    </submittedName>
</protein>
<evidence type="ECO:0000256" key="10">
    <source>
        <dbReference type="RuleBase" id="RU362132"/>
    </source>
</evidence>
<evidence type="ECO:0000256" key="9">
    <source>
        <dbReference type="PIRSR" id="PIRSR036565-2"/>
    </source>
</evidence>
<dbReference type="Pfam" id="PF02776">
    <property type="entry name" value="TPP_enzyme_N"/>
    <property type="match status" value="1"/>
</dbReference>
<evidence type="ECO:0000256" key="7">
    <source>
        <dbReference type="ARBA" id="ARBA00023052"/>
    </source>
</evidence>
<evidence type="ECO:0000259" key="12">
    <source>
        <dbReference type="Pfam" id="PF02775"/>
    </source>
</evidence>
<evidence type="ECO:0000313" key="14">
    <source>
        <dbReference type="EMBL" id="QGM44355.1"/>
    </source>
</evidence>
<dbReference type="InterPro" id="IPR047213">
    <property type="entry name" value="TPP_PYR_PDC_IPDC-like"/>
</dbReference>
<dbReference type="InterPro" id="IPR012000">
    <property type="entry name" value="Thiamin_PyroP_enz_cen_dom"/>
</dbReference>
<evidence type="ECO:0000259" key="11">
    <source>
        <dbReference type="Pfam" id="PF00205"/>
    </source>
</evidence>
<dbReference type="AlphaFoldDB" id="A0A6B8KBB1"/>
<name>A0A6B8KBB1_9HYPH</name>
<evidence type="ECO:0000256" key="3">
    <source>
        <dbReference type="ARBA" id="ARBA00007812"/>
    </source>
</evidence>
<evidence type="ECO:0000256" key="8">
    <source>
        <dbReference type="ARBA" id="ARBA00023239"/>
    </source>
</evidence>
<dbReference type="SUPFAM" id="SSF52467">
    <property type="entry name" value="DHS-like NAD/FAD-binding domain"/>
    <property type="match status" value="1"/>
</dbReference>
<comment type="cofactor">
    <cofactor evidence="2">
        <name>thiamine diphosphate</name>
        <dbReference type="ChEBI" id="CHEBI:58937"/>
    </cofactor>
</comment>
<dbReference type="CDD" id="cd02005">
    <property type="entry name" value="TPP_PDC_IPDC"/>
    <property type="match status" value="1"/>
</dbReference>
<dbReference type="Gene3D" id="3.40.50.970">
    <property type="match status" value="2"/>
</dbReference>
<dbReference type="InterPro" id="IPR047214">
    <property type="entry name" value="TPP_PDC_IPDC"/>
</dbReference>
<comment type="similarity">
    <text evidence="3 10">Belongs to the TPP enzyme family.</text>
</comment>
<dbReference type="PANTHER" id="PTHR43452:SF30">
    <property type="entry name" value="PYRUVATE DECARBOXYLASE ISOZYME 1-RELATED"/>
    <property type="match status" value="1"/>
</dbReference>
<dbReference type="GO" id="GO:0005829">
    <property type="term" value="C:cytosol"/>
    <property type="evidence" value="ECO:0007669"/>
    <property type="project" value="TreeGrafter"/>
</dbReference>
<feature type="domain" description="Thiamine pyrophosphate enzyme N-terminal TPP-binding" evidence="13">
    <location>
        <begin position="6"/>
        <end position="109"/>
    </location>
</feature>
<keyword evidence="7 10" id="KW-0786">Thiamine pyrophosphate</keyword>
<keyword evidence="4 9" id="KW-0479">Metal-binding</keyword>
<feature type="binding site" evidence="9">
    <location>
        <position position="430"/>
    </location>
    <ligand>
        <name>Mg(2+)</name>
        <dbReference type="ChEBI" id="CHEBI:18420"/>
    </ligand>
</feature>
<dbReference type="InterPro" id="IPR000399">
    <property type="entry name" value="TPP-bd_CS"/>
</dbReference>
<dbReference type="GO" id="GO:0000949">
    <property type="term" value="P:aromatic amino acid family catabolic process to alcohol via Ehrlich pathway"/>
    <property type="evidence" value="ECO:0007669"/>
    <property type="project" value="TreeGrafter"/>
</dbReference>
<comment type="cofactor">
    <cofactor evidence="1">
        <name>a metal cation</name>
        <dbReference type="ChEBI" id="CHEBI:25213"/>
    </cofactor>
</comment>
<dbReference type="InterPro" id="IPR029035">
    <property type="entry name" value="DHS-like_NAD/FAD-binding_dom"/>
</dbReference>
<feature type="binding site" evidence="9">
    <location>
        <position position="457"/>
    </location>
    <ligand>
        <name>Mg(2+)</name>
        <dbReference type="ChEBI" id="CHEBI:18420"/>
    </ligand>
</feature>
<feature type="binding site" evidence="9">
    <location>
        <position position="459"/>
    </location>
    <ligand>
        <name>Mg(2+)</name>
        <dbReference type="ChEBI" id="CHEBI:18420"/>
    </ligand>
</feature>
<feature type="domain" description="Thiamine pyrophosphate enzyme TPP-binding" evidence="12">
    <location>
        <begin position="392"/>
        <end position="519"/>
    </location>
</feature>
<dbReference type="InterPro" id="IPR011766">
    <property type="entry name" value="TPP_enzyme_TPP-bd"/>
</dbReference>
<evidence type="ECO:0000313" key="15">
    <source>
        <dbReference type="Proteomes" id="UP000309061"/>
    </source>
</evidence>
<reference evidence="14 15" key="1">
    <citation type="submission" date="2019-11" db="EMBL/GenBank/DDBJ databases">
        <title>The genome sequence of Methylocystis heyeri.</title>
        <authorList>
            <person name="Oshkin I.Y."/>
            <person name="Miroshnikov K."/>
            <person name="Dedysh S.N."/>
        </authorList>
    </citation>
    <scope>NUCLEOTIDE SEQUENCE [LARGE SCALE GENOMIC DNA]</scope>
    <source>
        <strain evidence="14 15">H2</strain>
    </source>
</reference>
<evidence type="ECO:0000259" key="13">
    <source>
        <dbReference type="Pfam" id="PF02776"/>
    </source>
</evidence>
<organism evidence="14 15">
    <name type="scientific">Methylocystis heyeri</name>
    <dbReference type="NCBI Taxonomy" id="391905"/>
    <lineage>
        <taxon>Bacteria</taxon>
        <taxon>Pseudomonadati</taxon>
        <taxon>Pseudomonadota</taxon>
        <taxon>Alphaproteobacteria</taxon>
        <taxon>Hyphomicrobiales</taxon>
        <taxon>Methylocystaceae</taxon>
        <taxon>Methylocystis</taxon>
    </lineage>
</organism>
<keyword evidence="8" id="KW-0456">Lyase</keyword>
<dbReference type="InterPro" id="IPR012001">
    <property type="entry name" value="Thiamin_PyroP_enz_TPP-bd_dom"/>
</dbReference>
<dbReference type="Pfam" id="PF02775">
    <property type="entry name" value="TPP_enzyme_C"/>
    <property type="match status" value="1"/>
</dbReference>
<gene>
    <name evidence="14" type="ORF">H2LOC_000815</name>
</gene>
<dbReference type="InterPro" id="IPR012110">
    <property type="entry name" value="PDC/IPDC-like"/>
</dbReference>
<sequence>MTESISAYLVRRLQEEGVNHVFGVPGDYCLTLFSEFERSPIQIINTCDEQGAGFAADAYARINGIGACVVTYCVGGLKAANAAAQAYAERSPLIIISGAPGRRERLRNPLLHHKVKDFDTQIRIFRELTVGTASLDDPLSAADEIDRMFALAKRHSRPVYIELPRDMALAGIAPATSGPLPPDSSDGEALDAAVEEAVARVSEARRPVILAGEELHRFHLQQPLAALVERSGIPVAATILGKSVFPECHPSYLGVYGGALSLESVQRYVESSDCLLLLGAMMTDVNLGVYTASINRRTSIYSAKDRVSVGLHTYDDVRMEDFIAALSKHDWEKRRFEPFDHPRHPGPFVPADRKMTVAALFHHINAFLDKNMIVIADPGDALFGASDLFISDGAHFLAPAYYASLGFAVPAAIGVKAAAPKLRPLVLVGDGAFQMTGIEISTAARFGMNPIVVVLDNGGYGTERPMLDGAFNDISSWRYAELAKAIPGGRGFEVETEREMEAALIEARSNVSGWSLIHVALDRDDRSSALKRFTAKLGERARGG</sequence>
<evidence type="ECO:0000256" key="5">
    <source>
        <dbReference type="ARBA" id="ARBA00022793"/>
    </source>
</evidence>
<proteinExistence type="inferred from homology"/>
<dbReference type="KEGG" id="mhey:H2LOC_000815"/>
<evidence type="ECO:0000256" key="2">
    <source>
        <dbReference type="ARBA" id="ARBA00001964"/>
    </source>
</evidence>
<dbReference type="RefSeq" id="WP_136494661.1">
    <property type="nucleotide sequence ID" value="NZ_CP046052.1"/>
</dbReference>
<dbReference type="EMBL" id="CP046052">
    <property type="protein sequence ID" value="QGM44355.1"/>
    <property type="molecule type" value="Genomic_DNA"/>
</dbReference>
<dbReference type="GO" id="GO:0030976">
    <property type="term" value="F:thiamine pyrophosphate binding"/>
    <property type="evidence" value="ECO:0007669"/>
    <property type="project" value="InterPro"/>
</dbReference>
<dbReference type="PIRSF" id="PIRSF036565">
    <property type="entry name" value="Pyruvt_ip_decrb"/>
    <property type="match status" value="1"/>
</dbReference>
<evidence type="ECO:0000256" key="4">
    <source>
        <dbReference type="ARBA" id="ARBA00022723"/>
    </source>
</evidence>
<dbReference type="Gene3D" id="3.40.50.1220">
    <property type="entry name" value="TPP-binding domain"/>
    <property type="match status" value="1"/>
</dbReference>
<dbReference type="GO" id="GO:0004737">
    <property type="term" value="F:pyruvate decarboxylase activity"/>
    <property type="evidence" value="ECO:0007669"/>
    <property type="project" value="TreeGrafter"/>
</dbReference>
<dbReference type="Pfam" id="PF00205">
    <property type="entry name" value="TPP_enzyme_M"/>
    <property type="match status" value="1"/>
</dbReference>
<evidence type="ECO:0000256" key="1">
    <source>
        <dbReference type="ARBA" id="ARBA00001920"/>
    </source>
</evidence>